<keyword evidence="2" id="KW-1133">Transmembrane helix</keyword>
<keyword evidence="4" id="KW-1185">Reference proteome</keyword>
<reference evidence="3 4" key="1">
    <citation type="submission" date="2024-07" db="EMBL/GenBank/DDBJ databases">
        <authorList>
            <person name="Thanompreechachai J."/>
            <person name="Duangmal K."/>
        </authorList>
    </citation>
    <scope>NUCLEOTIDE SEQUENCE [LARGE SCALE GENOMIC DNA]</scope>
    <source>
        <strain evidence="3 4">TBRC 1896</strain>
    </source>
</reference>
<feature type="transmembrane region" description="Helical" evidence="2">
    <location>
        <begin position="69"/>
        <end position="92"/>
    </location>
</feature>
<gene>
    <name evidence="3" type="ORF">AB2L28_06625</name>
</gene>
<keyword evidence="2" id="KW-0812">Transmembrane</keyword>
<protein>
    <recommendedName>
        <fullName evidence="5">DUF4190 domain-containing protein</fullName>
    </recommendedName>
</protein>
<evidence type="ECO:0008006" key="5">
    <source>
        <dbReference type="Google" id="ProtNLM"/>
    </source>
</evidence>
<feature type="region of interest" description="Disordered" evidence="1">
    <location>
        <begin position="1"/>
        <end position="20"/>
    </location>
</feature>
<sequence>MQQPGTPRGTQPTDQPAQPTNTGAVAGIVASVAGLVVSLVIAPLSIVMGLVVVGFGVRALRTGHPDRGWWTAALALAVVCVVVGVAATAVVLA</sequence>
<evidence type="ECO:0000313" key="4">
    <source>
        <dbReference type="Proteomes" id="UP001566476"/>
    </source>
</evidence>
<name>A0ABV4I088_9ACTN</name>
<organism evidence="3 4">
    <name type="scientific">Kineococcus mangrovi</name>
    <dbReference type="NCBI Taxonomy" id="1660183"/>
    <lineage>
        <taxon>Bacteria</taxon>
        <taxon>Bacillati</taxon>
        <taxon>Actinomycetota</taxon>
        <taxon>Actinomycetes</taxon>
        <taxon>Kineosporiales</taxon>
        <taxon>Kineosporiaceae</taxon>
        <taxon>Kineococcus</taxon>
    </lineage>
</organism>
<accession>A0ABV4I088</accession>
<evidence type="ECO:0000313" key="3">
    <source>
        <dbReference type="EMBL" id="MEZ0491910.1"/>
    </source>
</evidence>
<dbReference type="RefSeq" id="WP_370717965.1">
    <property type="nucleotide sequence ID" value="NZ_JBGGTQ010000003.1"/>
</dbReference>
<dbReference type="EMBL" id="JBGGTQ010000003">
    <property type="protein sequence ID" value="MEZ0491910.1"/>
    <property type="molecule type" value="Genomic_DNA"/>
</dbReference>
<comment type="caution">
    <text evidence="3">The sequence shown here is derived from an EMBL/GenBank/DDBJ whole genome shotgun (WGS) entry which is preliminary data.</text>
</comment>
<feature type="transmembrane region" description="Helical" evidence="2">
    <location>
        <begin position="24"/>
        <end position="57"/>
    </location>
</feature>
<proteinExistence type="predicted"/>
<keyword evidence="2" id="KW-0472">Membrane</keyword>
<evidence type="ECO:0000256" key="2">
    <source>
        <dbReference type="SAM" id="Phobius"/>
    </source>
</evidence>
<dbReference type="Proteomes" id="UP001566476">
    <property type="component" value="Unassembled WGS sequence"/>
</dbReference>
<evidence type="ECO:0000256" key="1">
    <source>
        <dbReference type="SAM" id="MobiDB-lite"/>
    </source>
</evidence>